<dbReference type="SUPFAM" id="SSF52540">
    <property type="entry name" value="P-loop containing nucleoside triphosphate hydrolases"/>
    <property type="match status" value="1"/>
</dbReference>
<dbReference type="AlphaFoldDB" id="A0A1F8BJF8"/>
<dbReference type="STRING" id="1802521.A2893_02430"/>
<dbReference type="Proteomes" id="UP000176725">
    <property type="component" value="Unassembled WGS sequence"/>
</dbReference>
<dbReference type="EMBL" id="MGHH01000015">
    <property type="protein sequence ID" value="OGM63809.1"/>
    <property type="molecule type" value="Genomic_DNA"/>
</dbReference>
<sequence>MSEDQLDTETHKATTQTWKVAEESPVTVLETVNFPDGTSILRLPDKDGKPIYFPSYRISVERPDDLLPGKRHEVLKDIGRSDVVIRGNLSKEQLERLDYALDDLKLPTILAVHAALNTDLDLKSYQKPNKDVPIPVTLAMLGRPGVGKSFMSGLLSYREGYSIINLDSSSGFSSERYREYFEKNAKGKDLSVEKAWGLANEVRSKEESHKPKVVNTLRNMLDIELRQLLGNPERYSLYLVDMPGMPGTYNFGTGRSHGKERKFDLLDLVARESCESGVISSHQLTMEPVFEGVEPHMERKLRWIKDEVVGKNMAIWREMRQDFVDAVKQRSS</sequence>
<organism evidence="1 2">
    <name type="scientific">Candidatus Woesebacteria bacterium RIFCSPLOWO2_01_FULL_39_25</name>
    <dbReference type="NCBI Taxonomy" id="1802521"/>
    <lineage>
        <taxon>Bacteria</taxon>
        <taxon>Candidatus Woeseibacteriota</taxon>
    </lineage>
</organism>
<dbReference type="InterPro" id="IPR027417">
    <property type="entry name" value="P-loop_NTPase"/>
</dbReference>
<gene>
    <name evidence="1" type="ORF">A2893_02430</name>
</gene>
<accession>A0A1F8BJF8</accession>
<name>A0A1F8BJF8_9BACT</name>
<protein>
    <submittedName>
        <fullName evidence="1">Uncharacterized protein</fullName>
    </submittedName>
</protein>
<evidence type="ECO:0000313" key="1">
    <source>
        <dbReference type="EMBL" id="OGM63809.1"/>
    </source>
</evidence>
<evidence type="ECO:0000313" key="2">
    <source>
        <dbReference type="Proteomes" id="UP000176725"/>
    </source>
</evidence>
<proteinExistence type="predicted"/>
<reference evidence="1 2" key="1">
    <citation type="journal article" date="2016" name="Nat. Commun.">
        <title>Thousands of microbial genomes shed light on interconnected biogeochemical processes in an aquifer system.</title>
        <authorList>
            <person name="Anantharaman K."/>
            <person name="Brown C.T."/>
            <person name="Hug L.A."/>
            <person name="Sharon I."/>
            <person name="Castelle C.J."/>
            <person name="Probst A.J."/>
            <person name="Thomas B.C."/>
            <person name="Singh A."/>
            <person name="Wilkins M.J."/>
            <person name="Karaoz U."/>
            <person name="Brodie E.L."/>
            <person name="Williams K.H."/>
            <person name="Hubbard S.S."/>
            <person name="Banfield J.F."/>
        </authorList>
    </citation>
    <scope>NUCLEOTIDE SEQUENCE [LARGE SCALE GENOMIC DNA]</scope>
</reference>
<comment type="caution">
    <text evidence="1">The sequence shown here is derived from an EMBL/GenBank/DDBJ whole genome shotgun (WGS) entry which is preliminary data.</text>
</comment>